<dbReference type="InterPro" id="IPR014269">
    <property type="entry name" value="SecY2"/>
</dbReference>
<evidence type="ECO:0000313" key="10">
    <source>
        <dbReference type="EMBL" id="MBM7643486.1"/>
    </source>
</evidence>
<accession>A0ABS2PTV2</accession>
<evidence type="ECO:0000256" key="8">
    <source>
        <dbReference type="HAMAP-Rule" id="MF_01466"/>
    </source>
</evidence>
<evidence type="ECO:0000256" key="2">
    <source>
        <dbReference type="ARBA" id="ARBA00022475"/>
    </source>
</evidence>
<protein>
    <recommendedName>
        <fullName evidence="8 9">Accessory Sec system protein translocase subunit SecY2</fullName>
    </recommendedName>
</protein>
<feature type="transmembrane region" description="Helical" evidence="8">
    <location>
        <begin position="136"/>
        <end position="156"/>
    </location>
</feature>
<dbReference type="NCBIfam" id="TIGR02920">
    <property type="entry name" value="acc_sec_Y2"/>
    <property type="match status" value="1"/>
</dbReference>
<keyword evidence="1 8" id="KW-0813">Transport</keyword>
<evidence type="ECO:0000256" key="9">
    <source>
        <dbReference type="NCBIfam" id="TIGR02920"/>
    </source>
</evidence>
<keyword evidence="3 8" id="KW-0812">Transmembrane</keyword>
<keyword evidence="7 8" id="KW-0472">Membrane</keyword>
<keyword evidence="2 8" id="KW-1003">Cell membrane</keyword>
<evidence type="ECO:0000256" key="1">
    <source>
        <dbReference type="ARBA" id="ARBA00022448"/>
    </source>
</evidence>
<keyword evidence="11" id="KW-1185">Reference proteome</keyword>
<comment type="subunit">
    <text evidence="8">Component of the accessory SecA2/SecY2 protein translocase complex required to export cell wall proteins. May form heterotrimers with SecE and SecG subunits.</text>
</comment>
<comment type="function">
    <text evidence="8">Part of the accessory SecA2/SecY2 system specifically required for export of possible cell wall proteins. The central subunit of a protein translocation channel.</text>
</comment>
<keyword evidence="6 8" id="KW-0811">Translocation</keyword>
<dbReference type="InterPro" id="IPR002208">
    <property type="entry name" value="SecY/SEC61-alpha"/>
</dbReference>
<gene>
    <name evidence="8" type="primary">secY2</name>
    <name evidence="10" type="ORF">JOC28_001797</name>
</gene>
<reference evidence="10 11" key="1">
    <citation type="submission" date="2021-01" db="EMBL/GenBank/DDBJ databases">
        <title>Genomic Encyclopedia of Type Strains, Phase IV (KMG-IV): sequencing the most valuable type-strain genomes for metagenomic binning, comparative biology and taxonomic classification.</title>
        <authorList>
            <person name="Goeker M."/>
        </authorList>
    </citation>
    <scope>NUCLEOTIDE SEQUENCE [LARGE SCALE GENOMIC DNA]</scope>
    <source>
        <strain evidence="10 11">DSM 27382</strain>
    </source>
</reference>
<dbReference type="Pfam" id="PF00344">
    <property type="entry name" value="SecY"/>
    <property type="match status" value="1"/>
</dbReference>
<dbReference type="RefSeq" id="WP_205010337.1">
    <property type="nucleotide sequence ID" value="NZ_JAFBEH010000047.1"/>
</dbReference>
<evidence type="ECO:0000256" key="4">
    <source>
        <dbReference type="ARBA" id="ARBA00022927"/>
    </source>
</evidence>
<dbReference type="EMBL" id="JAFBEH010000047">
    <property type="protein sequence ID" value="MBM7643486.1"/>
    <property type="molecule type" value="Genomic_DNA"/>
</dbReference>
<organism evidence="10 11">
    <name type="scientific">Streptococcus loxodontisalivarius</name>
    <dbReference type="NCBI Taxonomy" id="1349415"/>
    <lineage>
        <taxon>Bacteria</taxon>
        <taxon>Bacillati</taxon>
        <taxon>Bacillota</taxon>
        <taxon>Bacilli</taxon>
        <taxon>Lactobacillales</taxon>
        <taxon>Streptococcaceae</taxon>
        <taxon>Streptococcus</taxon>
    </lineage>
</organism>
<evidence type="ECO:0000256" key="5">
    <source>
        <dbReference type="ARBA" id="ARBA00022989"/>
    </source>
</evidence>
<keyword evidence="4 8" id="KW-0653">Protein transport</keyword>
<comment type="caution">
    <text evidence="10">The sequence shown here is derived from an EMBL/GenBank/DDBJ whole genome shotgun (WGS) entry which is preliminary data.</text>
</comment>
<dbReference type="Gene3D" id="1.10.3370.10">
    <property type="entry name" value="SecY subunit domain"/>
    <property type="match status" value="1"/>
</dbReference>
<name>A0ABS2PTV2_9STRE</name>
<feature type="transmembrane region" description="Helical" evidence="8">
    <location>
        <begin position="105"/>
        <end position="130"/>
    </location>
</feature>
<dbReference type="HAMAP" id="MF_01466">
    <property type="entry name" value="SecY2"/>
    <property type="match status" value="1"/>
</dbReference>
<feature type="transmembrane region" description="Helical" evidence="8">
    <location>
        <begin position="168"/>
        <end position="188"/>
    </location>
</feature>
<feature type="transmembrane region" description="Helical" evidence="8">
    <location>
        <begin position="378"/>
        <end position="398"/>
    </location>
</feature>
<sequence>MFTKLKSSKLVQRILWTLLIMFIYMLGRSIPVTTVAMDTGVLAVMKTQTLLNNMAVVTGGQLSEITLFSLGIGPWMTGMIIWRFFTVFGMFKNLTTSQLNRNRMILTFLIALIQAFGLTAGATFTAVDIFGMTSPVLARILTMIFMITGSYVLVWLGNMNSVKGLGGMMIIIIVNMILSFFNNLGQYFSDNSFTGVELLVQIAIFATCLILLMMVTVVTYRAEYRIPVRRLGVSNHLTKDTYLPIRVMPAGGMPFMYGMTLMMLPPIIFSSLLSFFPENQILTYLSLNTGLSTLPGVLIYAVILYFLAIGFAYYNYDSYDIAKNMRNTGDYIEHVKPGKPTQKFIQAKINIFAQIGAVFVILMGAGPLFFIVGQSGKTSIALLISNVFIVISLMLTIIEQVNTLLNWRRYKNLL</sequence>
<evidence type="ECO:0000256" key="3">
    <source>
        <dbReference type="ARBA" id="ARBA00022692"/>
    </source>
</evidence>
<dbReference type="PRINTS" id="PR00303">
    <property type="entry name" value="SECYTRNLCASE"/>
</dbReference>
<comment type="similarity">
    <text evidence="8">Belongs to the SecY/SEC61-alpha family. SecY2 subfamily.</text>
</comment>
<dbReference type="PANTHER" id="PTHR10906">
    <property type="entry name" value="SECY/SEC61-ALPHA FAMILY MEMBER"/>
    <property type="match status" value="1"/>
</dbReference>
<proteinExistence type="inferred from homology"/>
<dbReference type="SUPFAM" id="SSF103491">
    <property type="entry name" value="Preprotein translocase SecY subunit"/>
    <property type="match status" value="1"/>
</dbReference>
<feature type="transmembrane region" description="Helical" evidence="8">
    <location>
        <begin position="65"/>
        <end position="85"/>
    </location>
</feature>
<feature type="transmembrane region" description="Helical" evidence="8">
    <location>
        <begin position="297"/>
        <end position="316"/>
    </location>
</feature>
<feature type="transmembrane region" description="Helical" evidence="8">
    <location>
        <begin position="255"/>
        <end position="277"/>
    </location>
</feature>
<dbReference type="Proteomes" id="UP000697472">
    <property type="component" value="Unassembled WGS sequence"/>
</dbReference>
<keyword evidence="5 8" id="KW-1133">Transmembrane helix</keyword>
<evidence type="ECO:0000256" key="6">
    <source>
        <dbReference type="ARBA" id="ARBA00023010"/>
    </source>
</evidence>
<dbReference type="PIRSF" id="PIRSF004557">
    <property type="entry name" value="SecY"/>
    <property type="match status" value="1"/>
</dbReference>
<dbReference type="InterPro" id="IPR023201">
    <property type="entry name" value="SecY_dom_sf"/>
</dbReference>
<evidence type="ECO:0000313" key="11">
    <source>
        <dbReference type="Proteomes" id="UP000697472"/>
    </source>
</evidence>
<feature type="transmembrane region" description="Helical" evidence="8">
    <location>
        <begin position="14"/>
        <end position="45"/>
    </location>
</feature>
<feature type="transmembrane region" description="Helical" evidence="8">
    <location>
        <begin position="200"/>
        <end position="220"/>
    </location>
</feature>
<comment type="subcellular location">
    <subcellularLocation>
        <location evidence="8">Cell membrane</location>
        <topology evidence="8">Multi-pass membrane protein</topology>
    </subcellularLocation>
</comment>
<evidence type="ECO:0000256" key="7">
    <source>
        <dbReference type="ARBA" id="ARBA00023136"/>
    </source>
</evidence>
<feature type="transmembrane region" description="Helical" evidence="8">
    <location>
        <begin position="349"/>
        <end position="372"/>
    </location>
</feature>